<feature type="chain" id="PRO_5013036982" description="D-alanyl-D-alanine carboxypeptidase" evidence="1">
    <location>
        <begin position="28"/>
        <end position="273"/>
    </location>
</feature>
<sequence>MKKIVKFLAITTAVIGVSLASRVSASAKTTYQYSYTCDNGGVPYFTRTAKVSNGGVLWNTKHTKKIGNMKDYPYSRWLVKKVYTKKRNSKVVGYYYYVKNQNNKKQGLVWSGYLNKALAQTPNQFKSDAKYLNYIQKVDSQRLTRAILKLFPNTQVSVKLSSLTANGYIGKTPGYTEVVNLGKLPSSSGTIATSLWDTSAQPVKSRVEKFERQLSEAGYSSSIRSKMTSGRLSIYIADDVNLSTSTRRGLPTKADGEGRTTVYTIVYGIPTRD</sequence>
<reference evidence="2 3" key="1">
    <citation type="submission" date="2017-09" db="EMBL/GenBank/DDBJ databases">
        <title>Genome sequence of Lactobacillus brevis D7.</title>
        <authorList>
            <person name="Kwon M.-S."/>
            <person name="Lim S.K."/>
            <person name="Choi H.-J."/>
        </authorList>
    </citation>
    <scope>NUCLEOTIDE SEQUENCE [LARGE SCALE GENOMIC DNA]</scope>
    <source>
        <strain evidence="2 3">D7</strain>
    </source>
</reference>
<dbReference type="Proteomes" id="UP000217918">
    <property type="component" value="Unassembled WGS sequence"/>
</dbReference>
<keyword evidence="1" id="KW-0732">Signal</keyword>
<evidence type="ECO:0000313" key="3">
    <source>
        <dbReference type="Proteomes" id="UP000217918"/>
    </source>
</evidence>
<evidence type="ECO:0008006" key="4">
    <source>
        <dbReference type="Google" id="ProtNLM"/>
    </source>
</evidence>
<accession>A0A2A3U1W2</accession>
<comment type="caution">
    <text evidence="2">The sequence shown here is derived from an EMBL/GenBank/DDBJ whole genome shotgun (WGS) entry which is preliminary data.</text>
</comment>
<proteinExistence type="predicted"/>
<dbReference type="EMBL" id="NVYO01000001">
    <property type="protein sequence ID" value="PBQ24919.1"/>
    <property type="molecule type" value="Genomic_DNA"/>
</dbReference>
<protein>
    <recommendedName>
        <fullName evidence="4">D-alanyl-D-alanine carboxypeptidase</fullName>
    </recommendedName>
</protein>
<name>A0A2A3U1W2_LEVBR</name>
<organism evidence="2 3">
    <name type="scientific">Levilactobacillus brevis</name>
    <name type="common">Lactobacillus brevis</name>
    <dbReference type="NCBI Taxonomy" id="1580"/>
    <lineage>
        <taxon>Bacteria</taxon>
        <taxon>Bacillati</taxon>
        <taxon>Bacillota</taxon>
        <taxon>Bacilli</taxon>
        <taxon>Lactobacillales</taxon>
        <taxon>Lactobacillaceae</taxon>
        <taxon>Levilactobacillus</taxon>
    </lineage>
</organism>
<dbReference type="AlphaFoldDB" id="A0A2A3U1W2"/>
<evidence type="ECO:0000256" key="1">
    <source>
        <dbReference type="SAM" id="SignalP"/>
    </source>
</evidence>
<feature type="signal peptide" evidence="1">
    <location>
        <begin position="1"/>
        <end position="27"/>
    </location>
</feature>
<dbReference type="RefSeq" id="WP_096110477.1">
    <property type="nucleotide sequence ID" value="NZ_NVYO01000001.1"/>
</dbReference>
<gene>
    <name evidence="2" type="ORF">CNR29_13160</name>
</gene>
<evidence type="ECO:0000313" key="2">
    <source>
        <dbReference type="EMBL" id="PBQ24919.1"/>
    </source>
</evidence>